<evidence type="ECO:0000259" key="5">
    <source>
        <dbReference type="SMART" id="SM00287"/>
    </source>
</evidence>
<feature type="domain" description="Mannosyl-glycoprotein endo-beta-N-acetylglucosamidase-like" evidence="4">
    <location>
        <begin position="343"/>
        <end position="492"/>
    </location>
</feature>
<evidence type="ECO:0000313" key="7">
    <source>
        <dbReference type="Proteomes" id="UP001055911"/>
    </source>
</evidence>
<evidence type="ECO:0000259" key="4">
    <source>
        <dbReference type="SMART" id="SM00047"/>
    </source>
</evidence>
<dbReference type="SMART" id="SM00047">
    <property type="entry name" value="LYZ2"/>
    <property type="match status" value="1"/>
</dbReference>
<feature type="compositionally biased region" description="Polar residues" evidence="3">
    <location>
        <begin position="111"/>
        <end position="123"/>
    </location>
</feature>
<dbReference type="Pfam" id="PF08460">
    <property type="entry name" value="SH3_5"/>
    <property type="match status" value="5"/>
</dbReference>
<feature type="compositionally biased region" description="Pro residues" evidence="3">
    <location>
        <begin position="584"/>
        <end position="594"/>
    </location>
</feature>
<dbReference type="InterPro" id="IPR051056">
    <property type="entry name" value="Glycosyl_Hydrolase_73"/>
</dbReference>
<evidence type="ECO:0000256" key="3">
    <source>
        <dbReference type="SAM" id="MobiDB-lite"/>
    </source>
</evidence>
<sequence length="834" mass="90714">MKKYAKAHDKMALATGETKTRAKLTKSKHGWLKIAMGLTFASTALFTVGKPTHADVQASAPVAVATTQSSNDQKTTEQANSVETDSDAKQTATSNQNTQPVATDAKEETTDQSQSTDVNQATVTEPKDQSVVKTDQPATKADQVDNQLVTKSEQNDDKIDQPTQVTDTEKSATPEVEKSTNDNVQKTDAVKTDAKSATNDTQAKQQVVDVKSNQTETAAKETKTIDQVTPTKVTTDVTKQATDQAETKNDIQNSDQKRATRLVNLAVQTAAQNLSTANMTKESGSYTVAGEQNVRDNPSLSGNITGQLQAGDTINYDGKVQADGYTWLHYMNYENKDRWVAQLASATTSHSDFINSLSAGALETWRKYGVLPSISIAQAIVESAWGQAAPGNNLFGIKGSYNGQSVTVSTQEWINGRYVTIQDRFRAYPSFAESVQDHGYFLYSNSRYSNLLGNRDYSQVAWMLQSDGYATSPTYASTLISVIRSNNLTRFDQNLDNPTMVPGNGNNNTGMNQERGSYTLSGPQNVRTDASLSAGVTGQLQAGDTIYYDGTREADGYKWLHYNNYAGQDRWVADLNSANQTPTQPAPTPTPTPEPNNNNNNQERGSYTLSGPQNVRTDASLSAGVTGQLQAGDTIYYDGTREADGYKWLHYNNYAGQDRWVADLNSANQTPTQPAPTPTPTPEPNNNNNNQERGSYTLSGPQNVRTDASLSAGVTGQLQAGDTIYYDGTREADGYKWLHYNNYAGQDRWVADLNSGSQPTTPTNNDNGATVKVDGTYTVRSEQNVRTGASLSAGVTGQLQAGDTIRYDAMKQANGYTWLHYVNFAGADRWIAQL</sequence>
<dbReference type="Gene3D" id="2.30.30.40">
    <property type="entry name" value="SH3 Domains"/>
    <property type="match status" value="5"/>
</dbReference>
<keyword evidence="7" id="KW-1185">Reference proteome</keyword>
<dbReference type="SMART" id="SM00287">
    <property type="entry name" value="SH3b"/>
    <property type="match status" value="5"/>
</dbReference>
<proteinExistence type="inferred from homology"/>
<gene>
    <name evidence="6" type="ORF">M3M40_05205</name>
</gene>
<dbReference type="GO" id="GO:0004040">
    <property type="term" value="F:amidase activity"/>
    <property type="evidence" value="ECO:0007669"/>
    <property type="project" value="InterPro"/>
</dbReference>
<dbReference type="InterPro" id="IPR003646">
    <property type="entry name" value="SH3-like_bac-type"/>
</dbReference>
<dbReference type="Gene3D" id="1.10.530.10">
    <property type="match status" value="1"/>
</dbReference>
<feature type="compositionally biased region" description="Polar residues" evidence="3">
    <location>
        <begin position="604"/>
        <end position="617"/>
    </location>
</feature>
<dbReference type="EMBL" id="CP097119">
    <property type="protein sequence ID" value="USS88884.1"/>
    <property type="molecule type" value="Genomic_DNA"/>
</dbReference>
<name>A0A9Q8ZNW9_9LACO</name>
<dbReference type="PANTHER" id="PTHR33308:SF9">
    <property type="entry name" value="PEPTIDOGLYCAN HYDROLASE FLGJ"/>
    <property type="match status" value="1"/>
</dbReference>
<feature type="domain" description="SH3b" evidence="5">
    <location>
        <begin position="602"/>
        <end position="668"/>
    </location>
</feature>
<evidence type="ECO:0000313" key="6">
    <source>
        <dbReference type="EMBL" id="USS88884.1"/>
    </source>
</evidence>
<feature type="compositionally biased region" description="Pro residues" evidence="3">
    <location>
        <begin position="673"/>
        <end position="683"/>
    </location>
</feature>
<comment type="similarity">
    <text evidence="1">Belongs to the glycosyl hydrolase 73 family.</text>
</comment>
<keyword evidence="2" id="KW-0378">Hydrolase</keyword>
<dbReference type="Proteomes" id="UP001055911">
    <property type="component" value="Chromosome"/>
</dbReference>
<evidence type="ECO:0000256" key="2">
    <source>
        <dbReference type="ARBA" id="ARBA00022801"/>
    </source>
</evidence>
<feature type="region of interest" description="Disordered" evidence="3">
    <location>
        <begin position="667"/>
        <end position="706"/>
    </location>
</feature>
<organism evidence="6 7">
    <name type="scientific">Fructilactobacillus cliffordii</name>
    <dbReference type="NCBI Taxonomy" id="2940299"/>
    <lineage>
        <taxon>Bacteria</taxon>
        <taxon>Bacillati</taxon>
        <taxon>Bacillota</taxon>
        <taxon>Bacilli</taxon>
        <taxon>Lactobacillales</taxon>
        <taxon>Lactobacillaceae</taxon>
        <taxon>Fructilactobacillus</taxon>
    </lineage>
</organism>
<feature type="domain" description="SH3b" evidence="5">
    <location>
        <begin position="513"/>
        <end position="579"/>
    </location>
</feature>
<dbReference type="RefSeq" id="WP_252766401.1">
    <property type="nucleotide sequence ID" value="NZ_CP097119.1"/>
</dbReference>
<feature type="domain" description="SH3b" evidence="5">
    <location>
        <begin position="281"/>
        <end position="347"/>
    </location>
</feature>
<reference evidence="6" key="1">
    <citation type="submission" date="2022-05" db="EMBL/GenBank/DDBJ databases">
        <authorList>
            <person name="Oliphant S.A."/>
            <person name="Watson-Haigh N.S."/>
            <person name="Sumby K.M."/>
            <person name="Gardner J.M."/>
            <person name="Jiranek V."/>
        </authorList>
    </citation>
    <scope>NUCLEOTIDE SEQUENCE</scope>
    <source>
        <strain evidence="6">KI4_B1</strain>
    </source>
</reference>
<feature type="region of interest" description="Disordered" evidence="3">
    <location>
        <begin position="61"/>
        <end position="209"/>
    </location>
</feature>
<evidence type="ECO:0000256" key="1">
    <source>
        <dbReference type="ARBA" id="ARBA00010266"/>
    </source>
</evidence>
<feature type="domain" description="SH3b" evidence="5">
    <location>
        <begin position="691"/>
        <end position="757"/>
    </location>
</feature>
<feature type="domain" description="SH3b" evidence="5">
    <location>
        <begin position="774"/>
        <end position="833"/>
    </location>
</feature>
<accession>A0A9Q8ZNW9</accession>
<feature type="region of interest" description="Disordered" evidence="3">
    <location>
        <begin position="578"/>
        <end position="617"/>
    </location>
</feature>
<feature type="compositionally biased region" description="Polar residues" evidence="3">
    <location>
        <begin position="693"/>
        <end position="706"/>
    </location>
</feature>
<feature type="compositionally biased region" description="Basic and acidic residues" evidence="3">
    <location>
        <begin position="167"/>
        <end position="180"/>
    </location>
</feature>
<feature type="compositionally biased region" description="Polar residues" evidence="3">
    <location>
        <begin position="504"/>
        <end position="521"/>
    </location>
</feature>
<dbReference type="InterPro" id="IPR002901">
    <property type="entry name" value="MGlyc_endo_b_GlcNAc-like_dom"/>
</dbReference>
<protein>
    <submittedName>
        <fullName evidence="6">SH3 domain-containing protein</fullName>
    </submittedName>
</protein>
<dbReference type="Pfam" id="PF01832">
    <property type="entry name" value="Glucosaminidase"/>
    <property type="match status" value="1"/>
</dbReference>
<feature type="compositionally biased region" description="Polar residues" evidence="3">
    <location>
        <begin position="195"/>
        <end position="209"/>
    </location>
</feature>
<feature type="region of interest" description="Disordered" evidence="3">
    <location>
        <begin position="493"/>
        <end position="521"/>
    </location>
</feature>
<feature type="compositionally biased region" description="Polar residues" evidence="3">
    <location>
        <begin position="65"/>
        <end position="101"/>
    </location>
</feature>
<dbReference type="Gene3D" id="4.10.80.30">
    <property type="entry name" value="DNA polymerase, domain 6"/>
    <property type="match status" value="1"/>
</dbReference>
<dbReference type="AlphaFoldDB" id="A0A9Q8ZNW9"/>
<dbReference type="PANTHER" id="PTHR33308">
    <property type="entry name" value="PEPTIDOGLYCAN HYDROLASE FLGJ"/>
    <property type="match status" value="1"/>
</dbReference>